<reference evidence="2" key="1">
    <citation type="journal article" date="2022" name="bioRxiv">
        <title>Sequencing and chromosome-scale assembly of the giantPleurodeles waltlgenome.</title>
        <authorList>
            <person name="Brown T."/>
            <person name="Elewa A."/>
            <person name="Iarovenko S."/>
            <person name="Subramanian E."/>
            <person name="Araus A.J."/>
            <person name="Petzold A."/>
            <person name="Susuki M."/>
            <person name="Suzuki K.-i.T."/>
            <person name="Hayashi T."/>
            <person name="Toyoda A."/>
            <person name="Oliveira C."/>
            <person name="Osipova E."/>
            <person name="Leigh N.D."/>
            <person name="Simon A."/>
            <person name="Yun M.H."/>
        </authorList>
    </citation>
    <scope>NUCLEOTIDE SEQUENCE</scope>
    <source>
        <strain evidence="2">20211129_DDA</strain>
        <tissue evidence="2">Liver</tissue>
    </source>
</reference>
<feature type="region of interest" description="Disordered" evidence="1">
    <location>
        <begin position="1"/>
        <end position="27"/>
    </location>
</feature>
<evidence type="ECO:0000313" key="3">
    <source>
        <dbReference type="Proteomes" id="UP001066276"/>
    </source>
</evidence>
<evidence type="ECO:0000256" key="1">
    <source>
        <dbReference type="SAM" id="MobiDB-lite"/>
    </source>
</evidence>
<dbReference type="EMBL" id="JANPWB010000013">
    <property type="protein sequence ID" value="KAJ1104019.1"/>
    <property type="molecule type" value="Genomic_DNA"/>
</dbReference>
<feature type="compositionally biased region" description="Basic and acidic residues" evidence="1">
    <location>
        <begin position="92"/>
        <end position="102"/>
    </location>
</feature>
<sequence>MRGGGDEGRPAQRSRRPSGVNRLTLGLPEWRQSADAASAGPEIRGAMAAVQVLERACESGEEHQGRPTAGDQVEVHGGSWAFCVWPQLRGSGGDHEDIDPHQGGDFLEE</sequence>
<proteinExistence type="predicted"/>
<dbReference type="Proteomes" id="UP001066276">
    <property type="component" value="Chromosome 9"/>
</dbReference>
<dbReference type="AlphaFoldDB" id="A0AAV7MLP7"/>
<name>A0AAV7MLP7_PLEWA</name>
<feature type="compositionally biased region" description="Basic and acidic residues" evidence="1">
    <location>
        <begin position="1"/>
        <end position="10"/>
    </location>
</feature>
<comment type="caution">
    <text evidence="2">The sequence shown here is derived from an EMBL/GenBank/DDBJ whole genome shotgun (WGS) entry which is preliminary data.</text>
</comment>
<protein>
    <submittedName>
        <fullName evidence="2">Uncharacterized protein</fullName>
    </submittedName>
</protein>
<organism evidence="2 3">
    <name type="scientific">Pleurodeles waltl</name>
    <name type="common">Iberian ribbed newt</name>
    <dbReference type="NCBI Taxonomy" id="8319"/>
    <lineage>
        <taxon>Eukaryota</taxon>
        <taxon>Metazoa</taxon>
        <taxon>Chordata</taxon>
        <taxon>Craniata</taxon>
        <taxon>Vertebrata</taxon>
        <taxon>Euteleostomi</taxon>
        <taxon>Amphibia</taxon>
        <taxon>Batrachia</taxon>
        <taxon>Caudata</taxon>
        <taxon>Salamandroidea</taxon>
        <taxon>Salamandridae</taxon>
        <taxon>Pleurodelinae</taxon>
        <taxon>Pleurodeles</taxon>
    </lineage>
</organism>
<feature type="region of interest" description="Disordered" evidence="1">
    <location>
        <begin position="89"/>
        <end position="109"/>
    </location>
</feature>
<gene>
    <name evidence="2" type="ORF">NDU88_001434</name>
</gene>
<evidence type="ECO:0000313" key="2">
    <source>
        <dbReference type="EMBL" id="KAJ1104019.1"/>
    </source>
</evidence>
<keyword evidence="3" id="KW-1185">Reference proteome</keyword>
<accession>A0AAV7MLP7</accession>